<dbReference type="InterPro" id="IPR008979">
    <property type="entry name" value="Galactose-bd-like_sf"/>
</dbReference>
<feature type="region of interest" description="Disordered" evidence="1">
    <location>
        <begin position="1296"/>
        <end position="1319"/>
    </location>
</feature>
<dbReference type="Proteomes" id="UP000653578">
    <property type="component" value="Unassembled WGS sequence"/>
</dbReference>
<evidence type="ECO:0000256" key="2">
    <source>
        <dbReference type="SAM" id="SignalP"/>
    </source>
</evidence>
<gene>
    <name evidence="4" type="ORF">GC096_17195</name>
</gene>
<reference evidence="4 5" key="1">
    <citation type="submission" date="2019-10" db="EMBL/GenBank/DDBJ databases">
        <title>Description of Paenibacillus humi sp. nov.</title>
        <authorList>
            <person name="Carlier A."/>
            <person name="Qi S."/>
        </authorList>
    </citation>
    <scope>NUCLEOTIDE SEQUENCE [LARGE SCALE GENOMIC DNA]</scope>
    <source>
        <strain evidence="4 5">LMG 31461</strain>
    </source>
</reference>
<organism evidence="4 5">
    <name type="scientific">Paenibacillus plantarum</name>
    <dbReference type="NCBI Taxonomy" id="2654975"/>
    <lineage>
        <taxon>Bacteria</taxon>
        <taxon>Bacillati</taxon>
        <taxon>Bacillota</taxon>
        <taxon>Bacilli</taxon>
        <taxon>Bacillales</taxon>
        <taxon>Paenibacillaceae</taxon>
        <taxon>Paenibacillus</taxon>
    </lineage>
</organism>
<comment type="caution">
    <text evidence="4">The sequence shown here is derived from an EMBL/GenBank/DDBJ whole genome shotgun (WGS) entry which is preliminary data.</text>
</comment>
<feature type="compositionally biased region" description="Polar residues" evidence="1">
    <location>
        <begin position="1296"/>
        <end position="1305"/>
    </location>
</feature>
<dbReference type="Pfam" id="PF07532">
    <property type="entry name" value="Big_4"/>
    <property type="match status" value="3"/>
</dbReference>
<protein>
    <recommendedName>
        <fullName evidence="3">SLH domain-containing protein</fullName>
    </recommendedName>
</protein>
<dbReference type="InterPro" id="IPR013785">
    <property type="entry name" value="Aldolase_TIM"/>
</dbReference>
<name>A0ABX1XBJ2_9BACL</name>
<dbReference type="Pfam" id="PF00395">
    <property type="entry name" value="SLH"/>
    <property type="match status" value="3"/>
</dbReference>
<dbReference type="RefSeq" id="WP_171631877.1">
    <property type="nucleotide sequence ID" value="NZ_WHNY01000057.1"/>
</dbReference>
<evidence type="ECO:0000259" key="3">
    <source>
        <dbReference type="PROSITE" id="PS51272"/>
    </source>
</evidence>
<dbReference type="InterPro" id="IPR051465">
    <property type="entry name" value="Cell_Envelope_Struct_Comp"/>
</dbReference>
<dbReference type="InterPro" id="IPR011081">
    <property type="entry name" value="Big_4"/>
</dbReference>
<feature type="signal peptide" evidence="2">
    <location>
        <begin position="1"/>
        <end position="20"/>
    </location>
</feature>
<feature type="domain" description="SLH" evidence="3">
    <location>
        <begin position="1503"/>
        <end position="1562"/>
    </location>
</feature>
<proteinExistence type="predicted"/>
<dbReference type="PROSITE" id="PS51272">
    <property type="entry name" value="SLH"/>
    <property type="match status" value="3"/>
</dbReference>
<sequence>MRRVLSLGLCFMLLISFCLAAKPTEADAASPWNLVNNNLTWTLENDALRTKIEYMDNGSIRMTSFYNKAAGVEYMPQVAADNDSTLFHYNYRYLENGETGKEAIGTTQSLDANDGGYVLGTPTEHAITMKAADGQISTVGTRLEIPATKNGITVTLSFELYKGSAGLKYQAYLKNNSPNKRLQITSSDVIKLDFPDQAHNLHYAYITKWSSTTGGVDKANATKVSEDIKVIINRYDTGDGFYVGPEVNSKTEILKRDPSSPDTGAPYMARSFAGISAFKGDMVKVSTNPESLQLVLFPNEQFPYIAVNLAVFKGDIVDGKMAVETHLRERFKYNHTSTILNTNDWQWGTTKRNEAYYRSVAVPKTKAAGFDMVMFDDGWNNADDNGTSRDGTQALPSYTDDMIGLANYYKDQGLMFGLWFSMTGGYHNRGNDLADPAVIAAKKTSIEYMIQNYHLSHQMVDLTEFWPNQAVTTYSHPTDNVYRKNVLTNQVLNDVVDEYPDYKAKYTTEVDIWPTQGDRSNELLHVIDNGWTTSSTEYGETLDVPVFAGLFGHLPLNSVYFNIGDMTNGDMSMYYKYLFARNVKHGSDPNTWSQKNIDLMAKFNTWRKSERIHTLTDSILRPVYNGVGWDSNVAADWNQNAGPYVMMQVSDNKNEALMIATGGGKTGPSAVNVNLRWLDPAKQYLIEDISLDDTGVYTYRFKGLLTGDQLKNFAIDLDENSSKGRAYWIEAYQGDDYQVLYADEHVANANLSKNNGKLIIQGTGTAGSTGKVIVYGKQEQAVMIVDLHLDSHGTGQLSIDQFEATEDAFIPKLPTASTFVAADLFTANKTTVSGGTATKVSSGSTPNASAQGGMNFTSTLTTAGSYIEYSIPVPKAGVYNVQAAAKVSTSRGSGQWFIDGASAGGVWNQNAADSIKFFDLGTVAFQSAGDKKFRFVFQGGSNKTINTDRFVLTPVDVMPGSTNDPSIALTGASSIKKGESVTVSAQVNGLHPFYSTGDYVRWSVENQAAVNGSNKVISLQNNGLETVVTGVNSGTATLKMMSTINAKAVSYLQITVNAVLTSLTPVSVTTVSGTAPQLPTVVEATYSDNTKKSLAVTWDNISAGQYASVGTFTVFGDVAGTNLRATANVTVTAANTPVITTLTPVLVTTVSGTAPQLPTVVEATYSDNTKKSLAVSWDNIPAGQYASAGTFIVLGDVTGTNLRATANVTVNALDEPQALITSLTPVSVTTVSGTAPQLPTVVEATYSDNTKKSLAVSWDNIPAGQYASVGTFIVLGDVAGTNLRAKANVMVTAANTPEPTESGENPNPPTPSLPAQPTKENTITGEQLRQAIEKSKNNTLQLDVPKGESASSLIATLPLAMLQEIGAKGITQLAFKSGDSRISLPVQALRAEADAEAKNLTIIFSLLDAKALTEKEFQAVGRGSLYRLAIQMDDKPVTTLHGSSAKIEFAYKLQPGEKPEQVVVSGLTSDGKLKVLVHGTYRAATGEMVFAASEPGDYVVTYNNVTFDDLKGVSWAESSIHALAARDIVHGVDKGKFDPNSSVTRAEFLALLMRTFGLDQGQDRSSFNDIHTTDWYYSSVAAAQKLGIISGREDGSFGADGNISRQDMAVMMYRTLQLLKMSLSTNGQQTSFNDASQIASYAQDAITALQSSGMIEGSGGSFMPNDAASRAEAAVIIQRLLQQSQ</sequence>
<evidence type="ECO:0000313" key="5">
    <source>
        <dbReference type="Proteomes" id="UP000653578"/>
    </source>
</evidence>
<dbReference type="SUPFAM" id="SSF49785">
    <property type="entry name" value="Galactose-binding domain-like"/>
    <property type="match status" value="1"/>
</dbReference>
<feature type="chain" id="PRO_5045657684" description="SLH domain-containing protein" evidence="2">
    <location>
        <begin position="21"/>
        <end position="1685"/>
    </location>
</feature>
<dbReference type="InterPro" id="IPR017853">
    <property type="entry name" value="GH"/>
</dbReference>
<dbReference type="EMBL" id="WHNY01000057">
    <property type="protein sequence ID" value="NOU65774.1"/>
    <property type="molecule type" value="Genomic_DNA"/>
</dbReference>
<accession>A0ABX1XBJ2</accession>
<dbReference type="PANTHER" id="PTHR43308">
    <property type="entry name" value="OUTER MEMBRANE PROTEIN ALPHA-RELATED"/>
    <property type="match status" value="1"/>
</dbReference>
<dbReference type="SUPFAM" id="SSF51445">
    <property type="entry name" value="(Trans)glycosidases"/>
    <property type="match status" value="1"/>
</dbReference>
<keyword evidence="2" id="KW-0732">Signal</keyword>
<dbReference type="Gene3D" id="3.20.20.70">
    <property type="entry name" value="Aldolase class I"/>
    <property type="match status" value="1"/>
</dbReference>
<evidence type="ECO:0000256" key="1">
    <source>
        <dbReference type="SAM" id="MobiDB-lite"/>
    </source>
</evidence>
<dbReference type="Gene3D" id="2.60.120.260">
    <property type="entry name" value="Galactose-binding domain-like"/>
    <property type="match status" value="1"/>
</dbReference>
<dbReference type="InterPro" id="IPR001119">
    <property type="entry name" value="SLH_dom"/>
</dbReference>
<feature type="domain" description="SLH" evidence="3">
    <location>
        <begin position="1629"/>
        <end position="1685"/>
    </location>
</feature>
<feature type="domain" description="SLH" evidence="3">
    <location>
        <begin position="1563"/>
        <end position="1626"/>
    </location>
</feature>
<evidence type="ECO:0000313" key="4">
    <source>
        <dbReference type="EMBL" id="NOU65774.1"/>
    </source>
</evidence>
<keyword evidence="5" id="KW-1185">Reference proteome</keyword>